<sequence length="42" mass="4577">MSEFDPKQQAEADREDQATVDAGVQEDALVEEVSIDGMCGVY</sequence>
<dbReference type="OrthoDB" id="3699876at2"/>
<reference evidence="2 3" key="1">
    <citation type="submission" date="2019-12" db="EMBL/GenBank/DDBJ databases">
        <title>Nesterenkonia muleiensis sp. nov., a novel actinobacterium isolated from sap of Populus euphratica.</title>
        <authorList>
            <person name="Wang R."/>
        </authorList>
    </citation>
    <scope>NUCLEOTIDE SEQUENCE [LARGE SCALE GENOMIC DNA]</scope>
    <source>
        <strain evidence="2 3">F10</strain>
    </source>
</reference>
<evidence type="ECO:0000313" key="2">
    <source>
        <dbReference type="EMBL" id="MVT25190.1"/>
    </source>
</evidence>
<protein>
    <submittedName>
        <fullName evidence="2">Mycofactocin</fullName>
    </submittedName>
</protein>
<gene>
    <name evidence="2" type="primary">mftA</name>
    <name evidence="2" type="ORF">GNZ21_02225</name>
</gene>
<name>A0A7K1UFD9_9MICC</name>
<comment type="caution">
    <text evidence="2">The sequence shown here is derived from an EMBL/GenBank/DDBJ whole genome shotgun (WGS) entry which is preliminary data.</text>
</comment>
<proteinExistence type="predicted"/>
<keyword evidence="3" id="KW-1185">Reference proteome</keyword>
<dbReference type="Pfam" id="PF23709">
    <property type="entry name" value="MftA"/>
    <property type="match status" value="1"/>
</dbReference>
<evidence type="ECO:0000256" key="1">
    <source>
        <dbReference type="SAM" id="MobiDB-lite"/>
    </source>
</evidence>
<dbReference type="InterPro" id="IPR023988">
    <property type="entry name" value="MftA"/>
</dbReference>
<accession>A0A7K1UFD9</accession>
<dbReference type="AlphaFoldDB" id="A0A7K1UFD9"/>
<dbReference type="NCBIfam" id="TIGR03969">
    <property type="entry name" value="mycofactocin"/>
    <property type="match status" value="1"/>
</dbReference>
<feature type="compositionally biased region" description="Basic and acidic residues" evidence="1">
    <location>
        <begin position="1"/>
        <end position="17"/>
    </location>
</feature>
<dbReference type="RefSeq" id="WP_150462735.1">
    <property type="nucleotide sequence ID" value="NZ_BMFX01000020.1"/>
</dbReference>
<evidence type="ECO:0000313" key="3">
    <source>
        <dbReference type="Proteomes" id="UP000460157"/>
    </source>
</evidence>
<organism evidence="2 3">
    <name type="scientific">Nesterenkonia alkaliphila</name>
    <dbReference type="NCBI Taxonomy" id="1463631"/>
    <lineage>
        <taxon>Bacteria</taxon>
        <taxon>Bacillati</taxon>
        <taxon>Actinomycetota</taxon>
        <taxon>Actinomycetes</taxon>
        <taxon>Micrococcales</taxon>
        <taxon>Micrococcaceae</taxon>
        <taxon>Nesterenkonia</taxon>
    </lineage>
</organism>
<feature type="region of interest" description="Disordered" evidence="1">
    <location>
        <begin position="1"/>
        <end position="21"/>
    </location>
</feature>
<dbReference type="EMBL" id="WRPM01000015">
    <property type="protein sequence ID" value="MVT25190.1"/>
    <property type="molecule type" value="Genomic_DNA"/>
</dbReference>
<dbReference type="Proteomes" id="UP000460157">
    <property type="component" value="Unassembled WGS sequence"/>
</dbReference>